<proteinExistence type="predicted"/>
<evidence type="ECO:0000256" key="1">
    <source>
        <dbReference type="SAM" id="Phobius"/>
    </source>
</evidence>
<gene>
    <name evidence="2" type="ORF">MMA15_19070</name>
</gene>
<accession>A0ABS9T1T9</accession>
<organism evidence="2 3">
    <name type="scientific">Streptomyces marispadix</name>
    <dbReference type="NCBI Taxonomy" id="2922868"/>
    <lineage>
        <taxon>Bacteria</taxon>
        <taxon>Bacillati</taxon>
        <taxon>Actinomycetota</taxon>
        <taxon>Actinomycetes</taxon>
        <taxon>Kitasatosporales</taxon>
        <taxon>Streptomycetaceae</taxon>
        <taxon>Streptomyces</taxon>
    </lineage>
</organism>
<comment type="caution">
    <text evidence="2">The sequence shown here is derived from an EMBL/GenBank/DDBJ whole genome shotgun (WGS) entry which is preliminary data.</text>
</comment>
<evidence type="ECO:0008006" key="4">
    <source>
        <dbReference type="Google" id="ProtNLM"/>
    </source>
</evidence>
<reference evidence="2" key="2">
    <citation type="journal article" date="2023" name="Int. J. Syst. Evol. Microbiol.">
        <title>Streptomyces marispadix sp. nov., isolated from marine beach sediment of the Northern Coast of Portugal.</title>
        <authorList>
            <person name="dos Santos J.D.N."/>
            <person name="Vitorino I.R."/>
            <person name="Kallscheuer N."/>
            <person name="Srivastava A."/>
            <person name="Krautwurst S."/>
            <person name="Marz M."/>
            <person name="Jogler C."/>
            <person name="Lobo Da Cunha A."/>
            <person name="Catita J."/>
            <person name="Goncalves H."/>
            <person name="Gonzalez I."/>
            <person name="Reyes F."/>
            <person name="Lage O.M."/>
        </authorList>
    </citation>
    <scope>NUCLEOTIDE SEQUENCE</scope>
    <source>
        <strain evidence="2">M600PL45_2</strain>
    </source>
</reference>
<dbReference type="EMBL" id="JAKWJU010000002">
    <property type="protein sequence ID" value="MCH6162413.1"/>
    <property type="molecule type" value="Genomic_DNA"/>
</dbReference>
<dbReference type="Proteomes" id="UP001166784">
    <property type="component" value="Unassembled WGS sequence"/>
</dbReference>
<evidence type="ECO:0000313" key="3">
    <source>
        <dbReference type="Proteomes" id="UP001166784"/>
    </source>
</evidence>
<dbReference type="RefSeq" id="WP_241061367.1">
    <property type="nucleotide sequence ID" value="NZ_JAKWJU010000002.1"/>
</dbReference>
<keyword evidence="1" id="KW-1133">Transmembrane helix</keyword>
<feature type="transmembrane region" description="Helical" evidence="1">
    <location>
        <begin position="6"/>
        <end position="24"/>
    </location>
</feature>
<keyword evidence="1" id="KW-0812">Transmembrane</keyword>
<protein>
    <recommendedName>
        <fullName evidence="4">Integral membrane protein</fullName>
    </recommendedName>
</protein>
<feature type="transmembrane region" description="Helical" evidence="1">
    <location>
        <begin position="58"/>
        <end position="77"/>
    </location>
</feature>
<feature type="transmembrane region" description="Helical" evidence="1">
    <location>
        <begin position="31"/>
        <end position="52"/>
    </location>
</feature>
<keyword evidence="3" id="KW-1185">Reference proteome</keyword>
<reference evidence="2" key="1">
    <citation type="submission" date="2022-03" db="EMBL/GenBank/DDBJ databases">
        <authorList>
            <person name="Santos J.D.N."/>
            <person name="Kallscheuer N."/>
            <person name="Jogler C."/>
            <person name="Lage O.M."/>
        </authorList>
    </citation>
    <scope>NUCLEOTIDE SEQUENCE</scope>
    <source>
        <strain evidence="2">M600PL45_2</strain>
    </source>
</reference>
<name>A0ABS9T1T9_9ACTN</name>
<evidence type="ECO:0000313" key="2">
    <source>
        <dbReference type="EMBL" id="MCH6162413.1"/>
    </source>
</evidence>
<sequence>MIWEALGATALGLAIAYAAVRRLPERLPSRSLVLATGPAAALLGGLICHIVLGGGHVLVTLAVAAAVSVAILSLLLVENVRPPQRLGGPEMASPPQL</sequence>
<keyword evidence="1" id="KW-0472">Membrane</keyword>